<evidence type="ECO:0000259" key="3">
    <source>
        <dbReference type="PROSITE" id="PS51724"/>
    </source>
</evidence>
<name>A0A6A4RKT4_9RHOB</name>
<feature type="signal peptide" evidence="2">
    <location>
        <begin position="1"/>
        <end position="23"/>
    </location>
</feature>
<dbReference type="PROSITE" id="PS51724">
    <property type="entry name" value="SPOR"/>
    <property type="match status" value="1"/>
</dbReference>
<evidence type="ECO:0000313" key="4">
    <source>
        <dbReference type="EMBL" id="KAE9631418.1"/>
    </source>
</evidence>
<feature type="compositionally biased region" description="Low complexity" evidence="1">
    <location>
        <begin position="104"/>
        <end position="127"/>
    </location>
</feature>
<dbReference type="Proteomes" id="UP000441586">
    <property type="component" value="Unassembled WGS sequence"/>
</dbReference>
<reference evidence="4 5" key="1">
    <citation type="submission" date="2019-12" db="EMBL/GenBank/DDBJ databases">
        <authorList>
            <person name="Zhang Y.-J."/>
        </authorList>
    </citation>
    <scope>NUCLEOTIDE SEQUENCE [LARGE SCALE GENOMIC DNA]</scope>
    <source>
        <strain evidence="4 5">H18S-6</strain>
    </source>
</reference>
<dbReference type="EMBL" id="WSFO01000002">
    <property type="protein sequence ID" value="KAE9631418.1"/>
    <property type="molecule type" value="Genomic_DNA"/>
</dbReference>
<dbReference type="AlphaFoldDB" id="A0A6A4RKT4"/>
<feature type="compositionally biased region" description="Low complexity" evidence="1">
    <location>
        <begin position="162"/>
        <end position="179"/>
    </location>
</feature>
<evidence type="ECO:0000313" key="5">
    <source>
        <dbReference type="Proteomes" id="UP000441586"/>
    </source>
</evidence>
<organism evidence="4 5">
    <name type="scientific">Parasedimentitalea maritima</name>
    <dbReference type="NCBI Taxonomy" id="2578117"/>
    <lineage>
        <taxon>Bacteria</taxon>
        <taxon>Pseudomonadati</taxon>
        <taxon>Pseudomonadota</taxon>
        <taxon>Alphaproteobacteria</taxon>
        <taxon>Rhodobacterales</taxon>
        <taxon>Paracoccaceae</taxon>
        <taxon>Parasedimentitalea</taxon>
    </lineage>
</organism>
<dbReference type="InterPro" id="IPR007730">
    <property type="entry name" value="SPOR-like_dom"/>
</dbReference>
<comment type="caution">
    <text evidence="4">The sequence shown here is derived from an EMBL/GenBank/DDBJ whole genome shotgun (WGS) entry which is preliminary data.</text>
</comment>
<dbReference type="InterPro" id="IPR036680">
    <property type="entry name" value="SPOR-like_sf"/>
</dbReference>
<feature type="region of interest" description="Disordered" evidence="1">
    <location>
        <begin position="196"/>
        <end position="221"/>
    </location>
</feature>
<protein>
    <submittedName>
        <fullName evidence="4">SPOR domain-containing protein</fullName>
    </submittedName>
</protein>
<feature type="compositionally biased region" description="Low complexity" evidence="1">
    <location>
        <begin position="135"/>
        <end position="154"/>
    </location>
</feature>
<dbReference type="GO" id="GO:0042834">
    <property type="term" value="F:peptidoglycan binding"/>
    <property type="evidence" value="ECO:0007669"/>
    <property type="project" value="InterPro"/>
</dbReference>
<feature type="region of interest" description="Disordered" evidence="1">
    <location>
        <begin position="75"/>
        <end position="182"/>
    </location>
</feature>
<feature type="chain" id="PRO_5025633348" evidence="2">
    <location>
        <begin position="24"/>
        <end position="442"/>
    </location>
</feature>
<dbReference type="Gene3D" id="3.30.70.1070">
    <property type="entry name" value="Sporulation related repeat"/>
    <property type="match status" value="1"/>
</dbReference>
<dbReference type="Pfam" id="PF05036">
    <property type="entry name" value="SPOR"/>
    <property type="match status" value="1"/>
</dbReference>
<keyword evidence="2" id="KW-0732">Signal</keyword>
<sequence>MKITRVIALSIVTGAIGVPAAQAQSGTPSEFPPASYKGKQYVDSKGCVFIRAGIDGNVTWVPRVNRSRKQLCGQQPTVVAGATSAPTQSGPAPEQITIPASQRPATPTATPTRTNPPAAVASTTAPTAPAPTKPQRPTTTTTRVQSAPVQTAPAPAKPAPQPVAAAPVARTTAPAAQTQGGCSNASALSQQYTNKGARCGPQAESPITYGNGSGISPQSSLQLTPNTRIVPTHVYQDRRHSQNLDAPEGFRTVWTDDRLNLRRAERGLKPAVVSGTVEVPQGYVLAGRDDDRLNTQRGLRTAAGDVQTDMIWTRTVPRTLVALPLDRPVITLPASTARSRAEAEEDLVLRLSTRSAPETEVATPSEMPKRYVRAATFADPAVAREAAQSLAAEGLPVRLGSVTRRGQAYKVVLAGPFQGEAAANQALVQVRASGYSGARISR</sequence>
<feature type="compositionally biased region" description="Polar residues" evidence="1">
    <location>
        <begin position="208"/>
        <end position="221"/>
    </location>
</feature>
<evidence type="ECO:0000256" key="2">
    <source>
        <dbReference type="SAM" id="SignalP"/>
    </source>
</evidence>
<accession>A0A6A4RKT4</accession>
<evidence type="ECO:0000256" key="1">
    <source>
        <dbReference type="SAM" id="MobiDB-lite"/>
    </source>
</evidence>
<dbReference type="SUPFAM" id="SSF110997">
    <property type="entry name" value="Sporulation related repeat"/>
    <property type="match status" value="1"/>
</dbReference>
<feature type="domain" description="SPOR" evidence="3">
    <location>
        <begin position="364"/>
        <end position="442"/>
    </location>
</feature>
<proteinExistence type="predicted"/>
<gene>
    <name evidence="4" type="ORF">GP644_03605</name>
</gene>